<dbReference type="GO" id="GO:0045732">
    <property type="term" value="P:positive regulation of protein catabolic process"/>
    <property type="evidence" value="ECO:0007669"/>
    <property type="project" value="TreeGrafter"/>
</dbReference>
<dbReference type="Proteomes" id="UP000278006">
    <property type="component" value="Unassembled WGS sequence"/>
</dbReference>
<keyword evidence="2" id="KW-0645">Protease</keyword>
<dbReference type="RefSeq" id="WP_122225930.1">
    <property type="nucleotide sequence ID" value="NZ_RDQO01000001.1"/>
</dbReference>
<organism evidence="2 3">
    <name type="scientific">Corticibacter populi</name>
    <dbReference type="NCBI Taxonomy" id="1550736"/>
    <lineage>
        <taxon>Bacteria</taxon>
        <taxon>Pseudomonadati</taxon>
        <taxon>Pseudomonadota</taxon>
        <taxon>Betaproteobacteria</taxon>
        <taxon>Burkholderiales</taxon>
        <taxon>Comamonadaceae</taxon>
        <taxon>Corticibacter</taxon>
    </lineage>
</organism>
<dbReference type="InterPro" id="IPR036760">
    <property type="entry name" value="SspB-like_sf"/>
</dbReference>
<sequence>MNSAILPSTQPYLLRALHEWCSDNGFTPYLAVRVDESVQVPREYVQNGEIVLNISHDATVNLRLGNEEIEFQARFGGVPRRIIVPVGRVLAIYARENGQGMAFAVPPDGAGAAAADVQPPPPPSLAAGAASDSPPVPASPGAATPEASDAAPKKARNAPRKAAAPRASAPKAAPILHAVPADSGSGGDDEPSPPGPPAGGKRPALRRVK</sequence>
<feature type="compositionally biased region" description="Low complexity" evidence="1">
    <location>
        <begin position="125"/>
        <end position="145"/>
    </location>
</feature>
<proteinExistence type="predicted"/>
<feature type="compositionally biased region" description="Low complexity" evidence="1">
    <location>
        <begin position="160"/>
        <end position="174"/>
    </location>
</feature>
<keyword evidence="3" id="KW-1185">Reference proteome</keyword>
<dbReference type="OrthoDB" id="9797358at2"/>
<dbReference type="Gene3D" id="2.30.30.220">
    <property type="entry name" value="SspB-like"/>
    <property type="match status" value="1"/>
</dbReference>
<keyword evidence="2" id="KW-0378">Hydrolase</keyword>
<comment type="caution">
    <text evidence="2">The sequence shown here is derived from an EMBL/GenBank/DDBJ whole genome shotgun (WGS) entry which is preliminary data.</text>
</comment>
<gene>
    <name evidence="2" type="ORF">D8I35_01360</name>
</gene>
<dbReference type="GO" id="GO:0006508">
    <property type="term" value="P:proteolysis"/>
    <property type="evidence" value="ECO:0007669"/>
    <property type="project" value="UniProtKB-KW"/>
</dbReference>
<dbReference type="Pfam" id="PF04386">
    <property type="entry name" value="SspB"/>
    <property type="match status" value="1"/>
</dbReference>
<protein>
    <submittedName>
        <fullName evidence="2">ClpXP protease specificity-enhancing factor</fullName>
    </submittedName>
</protein>
<dbReference type="InterPro" id="IPR007481">
    <property type="entry name" value="SspB"/>
</dbReference>
<evidence type="ECO:0000313" key="3">
    <source>
        <dbReference type="Proteomes" id="UP000278006"/>
    </source>
</evidence>
<dbReference type="GO" id="GO:0005840">
    <property type="term" value="C:ribosome"/>
    <property type="evidence" value="ECO:0007669"/>
    <property type="project" value="TreeGrafter"/>
</dbReference>
<dbReference type="PANTHER" id="PTHR37486:SF1">
    <property type="entry name" value="STRINGENT STARVATION PROTEIN B"/>
    <property type="match status" value="1"/>
</dbReference>
<dbReference type="SUPFAM" id="SSF101738">
    <property type="entry name" value="SspB-like"/>
    <property type="match status" value="1"/>
</dbReference>
<evidence type="ECO:0000313" key="2">
    <source>
        <dbReference type="EMBL" id="RMX07808.1"/>
    </source>
</evidence>
<dbReference type="GO" id="GO:0005829">
    <property type="term" value="C:cytosol"/>
    <property type="evidence" value="ECO:0007669"/>
    <property type="project" value="TreeGrafter"/>
</dbReference>
<dbReference type="PANTHER" id="PTHR37486">
    <property type="entry name" value="STRINGENT STARVATION PROTEIN B"/>
    <property type="match status" value="1"/>
</dbReference>
<dbReference type="NCBIfam" id="NF008769">
    <property type="entry name" value="PRK11798.2-5"/>
    <property type="match status" value="1"/>
</dbReference>
<dbReference type="GO" id="GO:0008233">
    <property type="term" value="F:peptidase activity"/>
    <property type="evidence" value="ECO:0007669"/>
    <property type="project" value="UniProtKB-KW"/>
</dbReference>
<dbReference type="AlphaFoldDB" id="A0A3M6QXR7"/>
<accession>A0A3M6QXR7</accession>
<reference evidence="2 3" key="1">
    <citation type="submission" date="2018-10" db="EMBL/GenBank/DDBJ databases">
        <title>Draft genome of Cortibacter populi DSM10536.</title>
        <authorList>
            <person name="Bernier A.-M."/>
            <person name="Bernard K."/>
        </authorList>
    </citation>
    <scope>NUCLEOTIDE SEQUENCE [LARGE SCALE GENOMIC DNA]</scope>
    <source>
        <strain evidence="2 3">DSM 105136</strain>
    </source>
</reference>
<feature type="region of interest" description="Disordered" evidence="1">
    <location>
        <begin position="109"/>
        <end position="209"/>
    </location>
</feature>
<name>A0A3M6QXR7_9BURK</name>
<evidence type="ECO:0000256" key="1">
    <source>
        <dbReference type="SAM" id="MobiDB-lite"/>
    </source>
</evidence>
<dbReference type="EMBL" id="RDQO01000001">
    <property type="protein sequence ID" value="RMX07808.1"/>
    <property type="molecule type" value="Genomic_DNA"/>
</dbReference>